<feature type="chain" id="PRO_5009535546" evidence="1">
    <location>
        <begin position="26"/>
        <end position="454"/>
    </location>
</feature>
<dbReference type="Proteomes" id="UP000178197">
    <property type="component" value="Unassembled WGS sequence"/>
</dbReference>
<accession>A0A1F8FJG5</accession>
<gene>
    <name evidence="2" type="ORF">A3C71_01065</name>
</gene>
<comment type="caution">
    <text evidence="2">The sequence shown here is derived from an EMBL/GenBank/DDBJ whole genome shotgun (WGS) entry which is preliminary data.</text>
</comment>
<sequence>MKKVGVSLPLVLVIVCIVWCTPAQAQQCPDFQEVRPNVYVARDTSGWYVNIGSNSTNQFGVTRCFFQRYPERDYYDFVWIDQTSYNPQNPHTFTIAARSAGITPSRYDNSWDFGSRGRLAAISWDKREFADPIGRSYYGSANNHAWNTLNHEFSHHACCYYDRHRTGESDLFPPASAGVSMANGHLSPWLGTISDLKTEPMVEGLMEDLPWVVDGAGRATYQVPREERLSKASPFTLYTLGFLLPNEVGGGGKFPVIKNAVWDPQTATVRGEVKRTADVDELISLQWGPRWPTAEFSQRHFRGAMILLVDMHDPETLKVGVDKWVNQFIDTTAKVSEKWHETMSGRSTLNDSRFKVPRLQTEKSQFQVGDTLSIRLTGADPNMDAQLYAFDGKNQYILPLKTKQDGTWEFIAPMGPEHIGQWSAIVYFGKDRETGGFTHTTSNSIFFEVVPNKK</sequence>
<proteinExistence type="predicted"/>
<dbReference type="AlphaFoldDB" id="A0A1F8FJG5"/>
<name>A0A1F8FJG5_9BACT</name>
<organism evidence="2 3">
    <name type="scientific">Candidatus Yanofskybacteria bacterium RIFCSPHIGHO2_02_FULL_43_15c</name>
    <dbReference type="NCBI Taxonomy" id="1802679"/>
    <lineage>
        <taxon>Bacteria</taxon>
        <taxon>Candidatus Yanofskyibacteriota</taxon>
    </lineage>
</organism>
<feature type="signal peptide" evidence="1">
    <location>
        <begin position="1"/>
        <end position="25"/>
    </location>
</feature>
<evidence type="ECO:0000256" key="1">
    <source>
        <dbReference type="SAM" id="SignalP"/>
    </source>
</evidence>
<evidence type="ECO:0000313" key="2">
    <source>
        <dbReference type="EMBL" id="OGN12870.1"/>
    </source>
</evidence>
<reference evidence="2 3" key="1">
    <citation type="journal article" date="2016" name="Nat. Commun.">
        <title>Thousands of microbial genomes shed light on interconnected biogeochemical processes in an aquifer system.</title>
        <authorList>
            <person name="Anantharaman K."/>
            <person name="Brown C.T."/>
            <person name="Hug L.A."/>
            <person name="Sharon I."/>
            <person name="Castelle C.J."/>
            <person name="Probst A.J."/>
            <person name="Thomas B.C."/>
            <person name="Singh A."/>
            <person name="Wilkins M.J."/>
            <person name="Karaoz U."/>
            <person name="Brodie E.L."/>
            <person name="Williams K.H."/>
            <person name="Hubbard S.S."/>
            <person name="Banfield J.F."/>
        </authorList>
    </citation>
    <scope>NUCLEOTIDE SEQUENCE [LARGE SCALE GENOMIC DNA]</scope>
</reference>
<keyword evidence="1" id="KW-0732">Signal</keyword>
<protein>
    <submittedName>
        <fullName evidence="2">Uncharacterized protein</fullName>
    </submittedName>
</protein>
<evidence type="ECO:0000313" key="3">
    <source>
        <dbReference type="Proteomes" id="UP000178197"/>
    </source>
</evidence>
<dbReference type="EMBL" id="MGJT01000011">
    <property type="protein sequence ID" value="OGN12870.1"/>
    <property type="molecule type" value="Genomic_DNA"/>
</dbReference>